<evidence type="ECO:0000256" key="2">
    <source>
        <dbReference type="ARBA" id="ARBA00022527"/>
    </source>
</evidence>
<evidence type="ECO:0000256" key="1">
    <source>
        <dbReference type="ARBA" id="ARBA00012513"/>
    </source>
</evidence>
<evidence type="ECO:0000256" key="5">
    <source>
        <dbReference type="ARBA" id="ARBA00022777"/>
    </source>
</evidence>
<keyword evidence="3" id="KW-0808">Transferase</keyword>
<comment type="catalytic activity">
    <reaction evidence="8">
        <text>L-threonyl-[protein] + ATP = O-phospho-L-threonyl-[protein] + ADP + H(+)</text>
        <dbReference type="Rhea" id="RHEA:46608"/>
        <dbReference type="Rhea" id="RHEA-COMP:11060"/>
        <dbReference type="Rhea" id="RHEA-COMP:11605"/>
        <dbReference type="ChEBI" id="CHEBI:15378"/>
        <dbReference type="ChEBI" id="CHEBI:30013"/>
        <dbReference type="ChEBI" id="CHEBI:30616"/>
        <dbReference type="ChEBI" id="CHEBI:61977"/>
        <dbReference type="ChEBI" id="CHEBI:456216"/>
        <dbReference type="EC" id="2.7.11.1"/>
    </reaction>
</comment>
<keyword evidence="7 10" id="KW-0067">ATP-binding</keyword>
<feature type="domain" description="Protein kinase" evidence="12">
    <location>
        <begin position="17"/>
        <end position="276"/>
    </location>
</feature>
<evidence type="ECO:0000313" key="13">
    <source>
        <dbReference type="EMBL" id="CAD8374449.1"/>
    </source>
</evidence>
<keyword evidence="2" id="KW-0723">Serine/threonine-protein kinase</keyword>
<accession>A0A7S0AUV5</accession>
<dbReference type="PROSITE" id="PS00018">
    <property type="entry name" value="EF_HAND_1"/>
    <property type="match status" value="1"/>
</dbReference>
<feature type="compositionally biased region" description="Pro residues" evidence="11">
    <location>
        <begin position="507"/>
        <end position="546"/>
    </location>
</feature>
<dbReference type="PROSITE" id="PS00107">
    <property type="entry name" value="PROTEIN_KINASE_ATP"/>
    <property type="match status" value="1"/>
</dbReference>
<gene>
    <name evidence="13" type="ORF">PBAH0796_LOCUS21843</name>
</gene>
<dbReference type="SMART" id="SM00220">
    <property type="entry name" value="S_TKc"/>
    <property type="match status" value="1"/>
</dbReference>
<dbReference type="GO" id="GO:0004674">
    <property type="term" value="F:protein serine/threonine kinase activity"/>
    <property type="evidence" value="ECO:0007669"/>
    <property type="project" value="UniProtKB-KW"/>
</dbReference>
<dbReference type="EMBL" id="HBEG01035757">
    <property type="protein sequence ID" value="CAD8374449.1"/>
    <property type="molecule type" value="Transcribed_RNA"/>
</dbReference>
<evidence type="ECO:0000256" key="10">
    <source>
        <dbReference type="PROSITE-ProRule" id="PRU10141"/>
    </source>
</evidence>
<reference evidence="13" key="1">
    <citation type="submission" date="2021-01" db="EMBL/GenBank/DDBJ databases">
        <authorList>
            <person name="Corre E."/>
            <person name="Pelletier E."/>
            <person name="Niang G."/>
            <person name="Scheremetjew M."/>
            <person name="Finn R."/>
            <person name="Kale V."/>
            <person name="Holt S."/>
            <person name="Cochrane G."/>
            <person name="Meng A."/>
            <person name="Brown T."/>
            <person name="Cohen L."/>
        </authorList>
    </citation>
    <scope>NUCLEOTIDE SEQUENCE</scope>
    <source>
        <strain evidence="13">Pbaha01</strain>
    </source>
</reference>
<feature type="binding site" evidence="10">
    <location>
        <position position="46"/>
    </location>
    <ligand>
        <name>ATP</name>
        <dbReference type="ChEBI" id="CHEBI:30616"/>
    </ligand>
</feature>
<sequence>MAANKPTTEIDLSGFGLERIQHIGRGQYASAQLVRETATNSTYVAKCISLAALNEHDQDLAHQEVFLLQTLSHPYIVAYRDSFLIEGANTLVIVMEYCDAGDLRKAIKEKARSGDHFPEEQVMTWFVQLCLALQYIHSEKVLHRDLKTSNIFLTGGGSEIKLGDFGISRVLEGTTEAAVTIVGTPYYMSPEVCRSEPYNWKSDVWALGCVLYELCMLKHAFESSSLLGLVYKIVSDHYEPIPSFYSAELNDLIHQLLTKSAESRPSINEVFANPYVKAYLAKQTVPTPAPPSEEPPPLVVGGKRGASLRPNAPREKPPPPPPSASAPPAPGPPSLGPQSGVLVIAARIRRHLVGQKLNWISSCASFDDDGDGSLAPDEMRSALVSMHLGLSQEEISTLTDALAPDGVRISLDAFSGYLQDVPPEVKQCETWARQLLAPAGRRLRELLRGKDKQQLGTLAPATFQAALKELVPVVTPEQLNLLLLLADKNFLGDVDYAEFANTFGAPLAPPPQPSGPLAPPIPPGMPPLPGKPGSPAAPPGMPPLPGPAAQALGSSQDLSGTLTMVDINLGATFFTCASQNLNGLTAADRRVSLSQQGCSLVFARLRRRLEAAGLPFADALLLFTNPGEREITAEQWLDAASALPLGISRAEMQHLFSRVDTAASGRLPLASLETALGRASASDCAVAPPWISAAMSRGLCGRIRDELRKLGGVGGALLARESDFRRVVMQTERYLTSDQLNSLVLLADKSSCGHVDYEEFAQRFGGDAAAPLRVPGGVLPPSGSAIAGPPPCEEEIGIVGSRTGAVLERHGLPPERLPALLALWGGELHNDQAAALLASLPLGMSRQEARGQLQAAGTVSGFAARLIELRGQGIWRSRCEWAATCIPGPSLRNVLQRQVTQADSRTLEPAEFIRLLVDAGVSPSNALPATWLAEKTAQGNIYVAEFLDNFGGPPPPSRKKKRGMLWRIMGR</sequence>
<dbReference type="AlphaFoldDB" id="A0A7S0AUV5"/>
<evidence type="ECO:0000256" key="11">
    <source>
        <dbReference type="SAM" id="MobiDB-lite"/>
    </source>
</evidence>
<dbReference type="InterPro" id="IPR008271">
    <property type="entry name" value="Ser/Thr_kinase_AS"/>
</dbReference>
<dbReference type="PROSITE" id="PS00108">
    <property type="entry name" value="PROTEIN_KINASE_ST"/>
    <property type="match status" value="1"/>
</dbReference>
<evidence type="ECO:0000256" key="9">
    <source>
        <dbReference type="ARBA" id="ARBA00048679"/>
    </source>
</evidence>
<dbReference type="CDD" id="cd08215">
    <property type="entry name" value="STKc_Nek"/>
    <property type="match status" value="1"/>
</dbReference>
<evidence type="ECO:0000256" key="7">
    <source>
        <dbReference type="ARBA" id="ARBA00022840"/>
    </source>
</evidence>
<dbReference type="InterPro" id="IPR018247">
    <property type="entry name" value="EF_Hand_1_Ca_BS"/>
</dbReference>
<dbReference type="Gene3D" id="1.10.238.10">
    <property type="entry name" value="EF-hand"/>
    <property type="match status" value="2"/>
</dbReference>
<organism evidence="13">
    <name type="scientific">Pyrodinium bahamense</name>
    <dbReference type="NCBI Taxonomy" id="73915"/>
    <lineage>
        <taxon>Eukaryota</taxon>
        <taxon>Sar</taxon>
        <taxon>Alveolata</taxon>
        <taxon>Dinophyceae</taxon>
        <taxon>Gonyaulacales</taxon>
        <taxon>Pyrocystaceae</taxon>
        <taxon>Pyrodinium</taxon>
    </lineage>
</organism>
<evidence type="ECO:0000259" key="12">
    <source>
        <dbReference type="PROSITE" id="PS50011"/>
    </source>
</evidence>
<dbReference type="InterPro" id="IPR051131">
    <property type="entry name" value="NEK_Ser/Thr_kinase_NIMA"/>
</dbReference>
<comment type="catalytic activity">
    <reaction evidence="9">
        <text>L-seryl-[protein] + ATP = O-phospho-L-seryl-[protein] + ADP + H(+)</text>
        <dbReference type="Rhea" id="RHEA:17989"/>
        <dbReference type="Rhea" id="RHEA-COMP:9863"/>
        <dbReference type="Rhea" id="RHEA-COMP:11604"/>
        <dbReference type="ChEBI" id="CHEBI:15378"/>
        <dbReference type="ChEBI" id="CHEBI:29999"/>
        <dbReference type="ChEBI" id="CHEBI:30616"/>
        <dbReference type="ChEBI" id="CHEBI:83421"/>
        <dbReference type="ChEBI" id="CHEBI:456216"/>
        <dbReference type="EC" id="2.7.11.1"/>
    </reaction>
</comment>
<feature type="region of interest" description="Disordered" evidence="11">
    <location>
        <begin position="507"/>
        <end position="553"/>
    </location>
</feature>
<evidence type="ECO:0000256" key="6">
    <source>
        <dbReference type="ARBA" id="ARBA00022837"/>
    </source>
</evidence>
<feature type="region of interest" description="Disordered" evidence="11">
    <location>
        <begin position="285"/>
        <end position="338"/>
    </location>
</feature>
<dbReference type="FunFam" id="1.10.510.10:FF:000869">
    <property type="entry name" value="Nek protein kinase"/>
    <property type="match status" value="1"/>
</dbReference>
<dbReference type="InterPro" id="IPR000719">
    <property type="entry name" value="Prot_kinase_dom"/>
</dbReference>
<dbReference type="InterPro" id="IPR011009">
    <property type="entry name" value="Kinase-like_dom_sf"/>
</dbReference>
<keyword evidence="4 10" id="KW-0547">Nucleotide-binding</keyword>
<evidence type="ECO:0000256" key="8">
    <source>
        <dbReference type="ARBA" id="ARBA00047899"/>
    </source>
</evidence>
<dbReference type="InterPro" id="IPR017441">
    <property type="entry name" value="Protein_kinase_ATP_BS"/>
</dbReference>
<feature type="compositionally biased region" description="Pro residues" evidence="11">
    <location>
        <begin position="318"/>
        <end position="335"/>
    </location>
</feature>
<evidence type="ECO:0000256" key="3">
    <source>
        <dbReference type="ARBA" id="ARBA00022679"/>
    </source>
</evidence>
<dbReference type="Pfam" id="PF00069">
    <property type="entry name" value="Pkinase"/>
    <property type="match status" value="1"/>
</dbReference>
<keyword evidence="5" id="KW-0418">Kinase</keyword>
<dbReference type="SUPFAM" id="SSF47473">
    <property type="entry name" value="EF-hand"/>
    <property type="match status" value="2"/>
</dbReference>
<dbReference type="EC" id="2.7.11.1" evidence="1"/>
<dbReference type="Gene3D" id="1.10.510.10">
    <property type="entry name" value="Transferase(Phosphotransferase) domain 1"/>
    <property type="match status" value="1"/>
</dbReference>
<dbReference type="PANTHER" id="PTHR44899:SF3">
    <property type="entry name" value="SERINE_THREONINE-PROTEIN KINASE NEK1"/>
    <property type="match status" value="1"/>
</dbReference>
<dbReference type="Gene3D" id="3.30.200.20">
    <property type="entry name" value="Phosphorylase Kinase, domain 1"/>
    <property type="match status" value="1"/>
</dbReference>
<dbReference type="GO" id="GO:0005524">
    <property type="term" value="F:ATP binding"/>
    <property type="evidence" value="ECO:0007669"/>
    <property type="project" value="UniProtKB-UniRule"/>
</dbReference>
<dbReference type="PROSITE" id="PS50011">
    <property type="entry name" value="PROTEIN_KINASE_DOM"/>
    <property type="match status" value="1"/>
</dbReference>
<protein>
    <recommendedName>
        <fullName evidence="1">non-specific serine/threonine protein kinase</fullName>
        <ecNumber evidence="1">2.7.11.1</ecNumber>
    </recommendedName>
</protein>
<keyword evidence="6" id="KW-0106">Calcium</keyword>
<dbReference type="SUPFAM" id="SSF56112">
    <property type="entry name" value="Protein kinase-like (PK-like)"/>
    <property type="match status" value="1"/>
</dbReference>
<proteinExistence type="predicted"/>
<evidence type="ECO:0000256" key="4">
    <source>
        <dbReference type="ARBA" id="ARBA00022741"/>
    </source>
</evidence>
<feature type="compositionally biased region" description="Pro residues" evidence="11">
    <location>
        <begin position="287"/>
        <end position="298"/>
    </location>
</feature>
<dbReference type="PANTHER" id="PTHR44899">
    <property type="entry name" value="CAMK FAMILY PROTEIN KINASE"/>
    <property type="match status" value="1"/>
</dbReference>
<name>A0A7S0AUV5_9DINO</name>
<dbReference type="InterPro" id="IPR011992">
    <property type="entry name" value="EF-hand-dom_pair"/>
</dbReference>